<feature type="region of interest" description="Disordered" evidence="5">
    <location>
        <begin position="22"/>
        <end position="148"/>
    </location>
</feature>
<dbReference type="SMART" id="SM00719">
    <property type="entry name" value="Plus3"/>
    <property type="match status" value="1"/>
</dbReference>
<evidence type="ECO:0000313" key="7">
    <source>
        <dbReference type="EMBL" id="CAE0136731.1"/>
    </source>
</evidence>
<dbReference type="GO" id="GO:1990269">
    <property type="term" value="F:RNA polymerase II C-terminal domain phosphoserine binding"/>
    <property type="evidence" value="ECO:0007669"/>
    <property type="project" value="TreeGrafter"/>
</dbReference>
<evidence type="ECO:0000259" key="6">
    <source>
        <dbReference type="PROSITE" id="PS51360"/>
    </source>
</evidence>
<organism evidence="7">
    <name type="scientific">Haptolina ericina</name>
    <dbReference type="NCBI Taxonomy" id="156174"/>
    <lineage>
        <taxon>Eukaryota</taxon>
        <taxon>Haptista</taxon>
        <taxon>Haptophyta</taxon>
        <taxon>Prymnesiophyceae</taxon>
        <taxon>Prymnesiales</taxon>
        <taxon>Prymnesiaceae</taxon>
        <taxon>Haptolina</taxon>
    </lineage>
</organism>
<dbReference type="Gene3D" id="3.90.70.200">
    <property type="entry name" value="Plus-3 domain"/>
    <property type="match status" value="1"/>
</dbReference>
<reference evidence="7" key="1">
    <citation type="submission" date="2021-01" db="EMBL/GenBank/DDBJ databases">
        <authorList>
            <person name="Corre E."/>
            <person name="Pelletier E."/>
            <person name="Niang G."/>
            <person name="Scheremetjew M."/>
            <person name="Finn R."/>
            <person name="Kale V."/>
            <person name="Holt S."/>
            <person name="Cochrane G."/>
            <person name="Meng A."/>
            <person name="Brown T."/>
            <person name="Cohen L."/>
        </authorList>
    </citation>
    <scope>NUCLEOTIDE SEQUENCE</scope>
    <source>
        <strain evidence="7">CCMP281</strain>
    </source>
</reference>
<evidence type="ECO:0000256" key="3">
    <source>
        <dbReference type="ARBA" id="ARBA00023163"/>
    </source>
</evidence>
<comment type="subcellular location">
    <subcellularLocation>
        <location evidence="1">Nucleus</location>
    </subcellularLocation>
</comment>
<protein>
    <recommendedName>
        <fullName evidence="6">Plus3 domain-containing protein</fullName>
    </recommendedName>
</protein>
<dbReference type="InterPro" id="IPR004343">
    <property type="entry name" value="Plus-3_dom"/>
</dbReference>
<dbReference type="EMBL" id="HBHX01056925">
    <property type="protein sequence ID" value="CAE0136731.1"/>
    <property type="molecule type" value="Transcribed_RNA"/>
</dbReference>
<dbReference type="InterPro" id="IPR036128">
    <property type="entry name" value="Plus3-like_sf"/>
</dbReference>
<feature type="compositionally biased region" description="Acidic residues" evidence="5">
    <location>
        <begin position="133"/>
        <end position="147"/>
    </location>
</feature>
<dbReference type="SUPFAM" id="SSF159042">
    <property type="entry name" value="Plus3-like"/>
    <property type="match status" value="1"/>
</dbReference>
<dbReference type="PANTHER" id="PTHR13115:SF8">
    <property type="entry name" value="RNA POLYMERASE-ASSOCIATED PROTEIN RTF1 HOMOLOG"/>
    <property type="match status" value="1"/>
</dbReference>
<keyword evidence="4" id="KW-0539">Nucleus</keyword>
<dbReference type="PROSITE" id="PS51360">
    <property type="entry name" value="PLUS3"/>
    <property type="match status" value="1"/>
</dbReference>
<gene>
    <name evidence="7" type="ORF">HERI1096_LOCUS31391</name>
</gene>
<evidence type="ECO:0000256" key="1">
    <source>
        <dbReference type="ARBA" id="ARBA00004123"/>
    </source>
</evidence>
<feature type="compositionally biased region" description="Basic and acidic residues" evidence="5">
    <location>
        <begin position="24"/>
        <end position="39"/>
    </location>
</feature>
<feature type="compositionally biased region" description="Acidic residues" evidence="5">
    <location>
        <begin position="72"/>
        <end position="107"/>
    </location>
</feature>
<dbReference type="GO" id="GO:0016593">
    <property type="term" value="C:Cdc73/Paf1 complex"/>
    <property type="evidence" value="ECO:0007669"/>
    <property type="project" value="TreeGrafter"/>
</dbReference>
<feature type="compositionally biased region" description="Basic and acidic residues" evidence="5">
    <location>
        <begin position="117"/>
        <end position="132"/>
    </location>
</feature>
<accession>A0A7S3BIP7</accession>
<keyword evidence="3" id="KW-0804">Transcription</keyword>
<dbReference type="PANTHER" id="PTHR13115">
    <property type="entry name" value="RNA POLYMERASE-ASSOCIATED PROTEIN RTF1 HOMOLOG"/>
    <property type="match status" value="1"/>
</dbReference>
<dbReference type="AlphaFoldDB" id="A0A7S3BIP7"/>
<dbReference type="GO" id="GO:0003677">
    <property type="term" value="F:DNA binding"/>
    <property type="evidence" value="ECO:0007669"/>
    <property type="project" value="InterPro"/>
</dbReference>
<evidence type="ECO:0000256" key="2">
    <source>
        <dbReference type="ARBA" id="ARBA00023015"/>
    </source>
</evidence>
<evidence type="ECO:0000256" key="5">
    <source>
        <dbReference type="SAM" id="MobiDB-lite"/>
    </source>
</evidence>
<proteinExistence type="predicted"/>
<keyword evidence="2" id="KW-0805">Transcription regulation</keyword>
<dbReference type="Pfam" id="PF03126">
    <property type="entry name" value="Plus-3"/>
    <property type="match status" value="1"/>
</dbReference>
<name>A0A7S3BIP7_9EUKA</name>
<feature type="compositionally biased region" description="Basic and acidic residues" evidence="5">
    <location>
        <begin position="57"/>
        <end position="71"/>
    </location>
</feature>
<feature type="domain" description="Plus3" evidence="6">
    <location>
        <begin position="153"/>
        <end position="289"/>
    </location>
</feature>
<evidence type="ECO:0000256" key="4">
    <source>
        <dbReference type="ARBA" id="ARBA00023242"/>
    </source>
</evidence>
<sequence>MCKCPRDERCTKVKGHIGWCRTKQVAEDKNPFASRDAKKTRGGAARSKLEAMAALGARREARQRGVKTDSTRDDEDDEDNEDEEDDEGEDEDDEDNEDEQEARDDEDVRYSDFGLTRGERRAARERGFRGETEPEAEAEAEAGDDEWVAGGGPAALSELEGIRLKRQTLEKWLIEPFFPTTVRGCLVRIGISAARDGGQDNMLYRVAEVLAVQDFPDVPYTLGNRKTCKRLQMEFGESKQWYPMSSISNQPFEELELRSWKQVLETCNVPLVSECQLRAKLRALEQANNYSYTEEDVRRKIHEERKQAPKQLTTRQKLMAQHGFDTRNGMSGDEQPRPADLVARPMKFQRNVLGQVMITEDE</sequence>